<dbReference type="Gene3D" id="1.10.10.60">
    <property type="entry name" value="Homeodomain-like"/>
    <property type="match status" value="1"/>
</dbReference>
<dbReference type="PRINTS" id="PR00344">
    <property type="entry name" value="BCTRLSENSOR"/>
</dbReference>
<dbReference type="Gene3D" id="2.130.10.10">
    <property type="entry name" value="YVTN repeat-like/Quinoprotein amine dehydrogenase"/>
    <property type="match status" value="2"/>
</dbReference>
<dbReference type="InterPro" id="IPR011047">
    <property type="entry name" value="Quinoprotein_ADH-like_sf"/>
</dbReference>
<evidence type="ECO:0000259" key="12">
    <source>
        <dbReference type="PROSITE" id="PS50110"/>
    </source>
</evidence>
<dbReference type="PATRIC" id="fig|693979.3.peg.493"/>
<dbReference type="InterPro" id="IPR013783">
    <property type="entry name" value="Ig-like_fold"/>
</dbReference>
<dbReference type="CDD" id="cd00082">
    <property type="entry name" value="HisKA"/>
    <property type="match status" value="1"/>
</dbReference>
<evidence type="ECO:0000256" key="4">
    <source>
        <dbReference type="ARBA" id="ARBA00022679"/>
    </source>
</evidence>
<protein>
    <recommendedName>
        <fullName evidence="2">histidine kinase</fullName>
        <ecNumber evidence="2">2.7.13.3</ecNumber>
    </recommendedName>
</protein>
<keyword evidence="4" id="KW-0808">Transferase</keyword>
<evidence type="ECO:0000259" key="11">
    <source>
        <dbReference type="PROSITE" id="PS50109"/>
    </source>
</evidence>
<dbReference type="InterPro" id="IPR004358">
    <property type="entry name" value="Sig_transdc_His_kin-like_C"/>
</dbReference>
<dbReference type="InterPro" id="IPR009057">
    <property type="entry name" value="Homeodomain-like_sf"/>
</dbReference>
<feature type="signal peptide" evidence="9">
    <location>
        <begin position="1"/>
        <end position="22"/>
    </location>
</feature>
<dbReference type="SUPFAM" id="SSF50998">
    <property type="entry name" value="Quinoprotein alcohol dehydrogenase-like"/>
    <property type="match status" value="1"/>
</dbReference>
<dbReference type="PANTHER" id="PTHR43547:SF2">
    <property type="entry name" value="HYBRID SIGNAL TRANSDUCTION HISTIDINE KINASE C"/>
    <property type="match status" value="1"/>
</dbReference>
<dbReference type="GO" id="GO:0043565">
    <property type="term" value="F:sequence-specific DNA binding"/>
    <property type="evidence" value="ECO:0007669"/>
    <property type="project" value="InterPro"/>
</dbReference>
<keyword evidence="9" id="KW-0732">Signal</keyword>
<accession>E6SVH4</accession>
<keyword evidence="5 13" id="KW-0418">Kinase</keyword>
<dbReference type="PROSITE" id="PS01124">
    <property type="entry name" value="HTH_ARAC_FAMILY_2"/>
    <property type="match status" value="1"/>
</dbReference>
<dbReference type="OrthoDB" id="717811at2"/>
<dbReference type="InterPro" id="IPR036097">
    <property type="entry name" value="HisK_dim/P_sf"/>
</dbReference>
<dbReference type="EMBL" id="CP002352">
    <property type="protein sequence ID" value="ADV42484.1"/>
    <property type="molecule type" value="Genomic_DNA"/>
</dbReference>
<dbReference type="PANTHER" id="PTHR43547">
    <property type="entry name" value="TWO-COMPONENT HISTIDINE KINASE"/>
    <property type="match status" value="1"/>
</dbReference>
<evidence type="ECO:0000313" key="14">
    <source>
        <dbReference type="Proteomes" id="UP000008630"/>
    </source>
</evidence>
<dbReference type="InterPro" id="IPR015943">
    <property type="entry name" value="WD40/YVTN_repeat-like_dom_sf"/>
</dbReference>
<dbReference type="PROSITE" id="PS50110">
    <property type="entry name" value="RESPONSE_REGULATORY"/>
    <property type="match status" value="1"/>
</dbReference>
<dbReference type="InterPro" id="IPR036890">
    <property type="entry name" value="HATPase_C_sf"/>
</dbReference>
<dbReference type="InterPro" id="IPR011110">
    <property type="entry name" value="Reg_prop"/>
</dbReference>
<evidence type="ECO:0000256" key="2">
    <source>
        <dbReference type="ARBA" id="ARBA00012438"/>
    </source>
</evidence>
<dbReference type="GO" id="GO:0003700">
    <property type="term" value="F:DNA-binding transcription factor activity"/>
    <property type="evidence" value="ECO:0007669"/>
    <property type="project" value="InterPro"/>
</dbReference>
<evidence type="ECO:0000256" key="9">
    <source>
        <dbReference type="SAM" id="SignalP"/>
    </source>
</evidence>
<dbReference type="eggNOG" id="COG3292">
    <property type="taxonomic scope" value="Bacteria"/>
</dbReference>
<dbReference type="EC" id="2.7.13.3" evidence="2"/>
<dbReference type="eggNOG" id="COG0745">
    <property type="taxonomic scope" value="Bacteria"/>
</dbReference>
<dbReference type="Pfam" id="PF00072">
    <property type="entry name" value="Response_reg"/>
    <property type="match status" value="1"/>
</dbReference>
<reference evidence="13 14" key="2">
    <citation type="journal article" date="2011" name="Stand. Genomic Sci.">
        <title>Complete genome sequence of Bacteroides helcogenes type strain (P 36-108).</title>
        <authorList>
            <person name="Pati A."/>
            <person name="Gronow S."/>
            <person name="Zeytun A."/>
            <person name="Lapidus A."/>
            <person name="Nolan M."/>
            <person name="Hammon N."/>
            <person name="Deshpande S."/>
            <person name="Cheng J.F."/>
            <person name="Tapia R."/>
            <person name="Han C."/>
            <person name="Goodwin L."/>
            <person name="Pitluck S."/>
            <person name="Liolios K."/>
            <person name="Pagani I."/>
            <person name="Ivanova N."/>
            <person name="Mavromatis K."/>
            <person name="Chen A."/>
            <person name="Palaniappan K."/>
            <person name="Land M."/>
            <person name="Hauser L."/>
            <person name="Chang Y.J."/>
            <person name="Jeffries C.D."/>
            <person name="Detter J.C."/>
            <person name="Brambilla E."/>
            <person name="Rohde M."/>
            <person name="Goker M."/>
            <person name="Woyke T."/>
            <person name="Bristow J."/>
            <person name="Eisen J.A."/>
            <person name="Markowitz V."/>
            <person name="Hugenholtz P."/>
            <person name="Kyrpides N.C."/>
            <person name="Klenk H.P."/>
            <person name="Lucas S."/>
        </authorList>
    </citation>
    <scope>NUCLEOTIDE SEQUENCE [LARGE SCALE GENOMIC DNA]</scope>
    <source>
        <strain evidence="14">ATCC 35417 / DSM 20613 / JCM 6297 / CCUG 15421 / P 36-108</strain>
    </source>
</reference>
<keyword evidence="6" id="KW-0805">Transcription regulation</keyword>
<comment type="catalytic activity">
    <reaction evidence="1">
        <text>ATP + protein L-histidine = ADP + protein N-phospho-L-histidine.</text>
        <dbReference type="EC" id="2.7.13.3"/>
    </reaction>
</comment>
<dbReference type="eggNOG" id="COG2205">
    <property type="taxonomic scope" value="Bacteria"/>
</dbReference>
<name>E6SVH4_BACT6</name>
<dbReference type="CDD" id="cd17574">
    <property type="entry name" value="REC_OmpR"/>
    <property type="match status" value="1"/>
</dbReference>
<feature type="modified residue" description="4-aspartylphosphate" evidence="8">
    <location>
        <position position="1099"/>
    </location>
</feature>
<dbReference type="RefSeq" id="WP_013546100.1">
    <property type="nucleotide sequence ID" value="NC_014933.1"/>
</dbReference>
<evidence type="ECO:0000256" key="6">
    <source>
        <dbReference type="ARBA" id="ARBA00023015"/>
    </source>
</evidence>
<dbReference type="InterPro" id="IPR005467">
    <property type="entry name" value="His_kinase_dom"/>
</dbReference>
<sequence length="1306" mass="147298">MKILPILLLLLLLPAHGLGASASSNPNPGLYFKQISIKEGLPSSVTSIYDDSNGFLWVGTDYGLYRFDGERLKRYPIPSLDNSMQQSIHEVNGDGKQNICVLSPQGCCLYNPKNDKFEPLSHQGTTVKAYSFTMQGDSMVLAAKGKLLYLNRKGSIVKTLTLESGEILLRLSSYDSHYYMALTGKSLLKLVHKQSGKIKEPPFGNGEKVYTFFKDSQSRYWISQYGKGIFCFGKDGRTLSSYSTRNSDLSNDVILDIKERNGALWLATDGGGLNILDLQKGSIRVFSNKYSQNFPSNSVSCLCNGVNNMWIGLVRDGLLGVKENFITSYTRTPQGNPFGLSEKCPLCLLEDKDGLIWIGTDGGGLNSFNPADGKFRHYPETLNEKIISLCPYSEQELLVSIYQKGFYVFDMRTGRYKNKISLDTLAAERLIYSGIPNNLYREASGIIRIYNRYIYQLNIPANRLEEIKNAANNIPDNNSWIHIGQYDGKSCFRNNRLITTYDIKSEQAGILYENESPILAACLDSAGFLWMSSYNGLEVLDLGTRQTRNVKLPDKTEIVTSLIMDRNGILWMGTFGSVYAYSKKENAFTVYSETDGVIPNDFLPKPVLVTKNNEVYLGGSAGLVRIMANAFHVQHKETQEAEISLLEIALNGMKANPDRHNGKWQIEVPHGFASITVQTLVKEADIFRKRIYRYYIDGLNDSYTQSSKSVLALQTLPSGSYNVKAQYLQPDGKWSKIYQIVSIKVLSPWWLSYWFILLVTAVSLGLTAYALHYRDERVKQKLKDRERAVYKEKVQMLININNELRTPITLIYSPLKQLLKSSQLPISLKGKVQRIFKQSLQMRNLINMILNMRKMEVGHNILNLSPVPLNSWINSLIEDFSIELEERNITLSLNLDERIGEVAFDPAQCEIVINNLLINAYKFSDPYSGITLSTTIESNNKYVRISITDEGIGLNEEDMQHLFDRFYQSDSSKGGSGIGLSYAKQIVKMHEGDIGAYNNDDKGATFYFTLPYDKETFAVECPVKPYLNETLTKNESRNNSIPIDDSVYDSLLIVEDNPDLCDYLSDNLKSIFRTVYTAHDGMDAFPVIVSRLPQLIISDVTMPRMNGLELCSKIKQNESLNYIPIILLTSEAGEDELKKHFKIGADAYIAKPFDLELLKAQIQNLLYNHNIIKKHYSGTDITTSEKPGNGKDSNAKAEFLIKLNKVVNDNMNVPNLGVDKVASLMGMSRAKLYNKLKETLPMGVNEYITKKRIDSACSLLANTEMTIAEIAEKVGFNHPRNFSTTFKRIMGMIPSEYRKEKSFKDL</sequence>
<keyword evidence="14" id="KW-1185">Reference proteome</keyword>
<feature type="domain" description="HTH araC/xylS-type" evidence="10">
    <location>
        <begin position="1201"/>
        <end position="1300"/>
    </location>
</feature>
<feature type="domain" description="Histidine kinase" evidence="11">
    <location>
        <begin position="799"/>
        <end position="1014"/>
    </location>
</feature>
<feature type="chain" id="PRO_5003211135" description="histidine kinase" evidence="9">
    <location>
        <begin position="23"/>
        <end position="1306"/>
    </location>
</feature>
<dbReference type="Gene3D" id="1.10.287.130">
    <property type="match status" value="1"/>
</dbReference>
<dbReference type="SMART" id="SM00448">
    <property type="entry name" value="REC"/>
    <property type="match status" value="1"/>
</dbReference>
<dbReference type="Gene3D" id="3.40.50.2300">
    <property type="match status" value="1"/>
</dbReference>
<evidence type="ECO:0000313" key="13">
    <source>
        <dbReference type="EMBL" id="ADV42484.1"/>
    </source>
</evidence>
<evidence type="ECO:0000256" key="3">
    <source>
        <dbReference type="ARBA" id="ARBA00022553"/>
    </source>
</evidence>
<dbReference type="SMART" id="SM00387">
    <property type="entry name" value="HATPase_c"/>
    <property type="match status" value="1"/>
</dbReference>
<dbReference type="SUPFAM" id="SSF47384">
    <property type="entry name" value="Homodimeric domain of signal transducing histidine kinase"/>
    <property type="match status" value="1"/>
</dbReference>
<dbReference type="HOGENOM" id="CLU_000445_28_1_10"/>
<dbReference type="InterPro" id="IPR001789">
    <property type="entry name" value="Sig_transdc_resp-reg_receiver"/>
</dbReference>
<dbReference type="Pfam" id="PF07494">
    <property type="entry name" value="Reg_prop"/>
    <property type="match status" value="2"/>
</dbReference>
<dbReference type="STRING" id="693979.Bache_0459"/>
<dbReference type="Gene3D" id="3.30.565.10">
    <property type="entry name" value="Histidine kinase-like ATPase, C-terminal domain"/>
    <property type="match status" value="1"/>
</dbReference>
<dbReference type="FunFam" id="3.30.565.10:FF:000006">
    <property type="entry name" value="Sensor histidine kinase WalK"/>
    <property type="match status" value="1"/>
</dbReference>
<dbReference type="Proteomes" id="UP000008630">
    <property type="component" value="Chromosome"/>
</dbReference>
<keyword evidence="7" id="KW-0804">Transcription</keyword>
<evidence type="ECO:0000259" key="10">
    <source>
        <dbReference type="PROSITE" id="PS01124"/>
    </source>
</evidence>
<dbReference type="KEGG" id="bhl:Bache_0459"/>
<evidence type="ECO:0000256" key="5">
    <source>
        <dbReference type="ARBA" id="ARBA00022777"/>
    </source>
</evidence>
<dbReference type="Pfam" id="PF12833">
    <property type="entry name" value="HTH_18"/>
    <property type="match status" value="1"/>
</dbReference>
<dbReference type="SUPFAM" id="SSF101898">
    <property type="entry name" value="NHL repeat"/>
    <property type="match status" value="1"/>
</dbReference>
<reference key="1">
    <citation type="submission" date="2010-11" db="EMBL/GenBank/DDBJ databases">
        <title>The complete genome of Bacteroides helcogenes P 36-108.</title>
        <authorList>
            <consortium name="US DOE Joint Genome Institute (JGI-PGF)"/>
            <person name="Lucas S."/>
            <person name="Copeland A."/>
            <person name="Lapidus A."/>
            <person name="Bruce D."/>
            <person name="Goodwin L."/>
            <person name="Pitluck S."/>
            <person name="Kyrpides N."/>
            <person name="Mavromatis K."/>
            <person name="Ivanova N."/>
            <person name="Zeytun A."/>
            <person name="Brettin T."/>
            <person name="Detter J.C."/>
            <person name="Tapia R."/>
            <person name="Han C."/>
            <person name="Land M."/>
            <person name="Hauser L."/>
            <person name="Markowitz V."/>
            <person name="Cheng J.-F."/>
            <person name="Hugenholtz P."/>
            <person name="Woyke T."/>
            <person name="Wu D."/>
            <person name="Gronow S."/>
            <person name="Wellnitz S."/>
            <person name="Brambilla E."/>
            <person name="Klenk H.-P."/>
            <person name="Eisen J.A."/>
        </authorList>
    </citation>
    <scope>NUCLEOTIDE SEQUENCE</scope>
    <source>
        <strain>P 36-108</strain>
    </source>
</reference>
<dbReference type="SUPFAM" id="SSF52172">
    <property type="entry name" value="CheY-like"/>
    <property type="match status" value="1"/>
</dbReference>
<gene>
    <name evidence="13" type="ordered locus">Bache_0459</name>
</gene>
<dbReference type="InterPro" id="IPR011006">
    <property type="entry name" value="CheY-like_superfamily"/>
</dbReference>
<dbReference type="InterPro" id="IPR003661">
    <property type="entry name" value="HisK_dim/P_dom"/>
</dbReference>
<feature type="domain" description="Response regulatory" evidence="12">
    <location>
        <begin position="1050"/>
        <end position="1166"/>
    </location>
</feature>
<dbReference type="Pfam" id="PF02518">
    <property type="entry name" value="HATPase_c"/>
    <property type="match status" value="1"/>
</dbReference>
<keyword evidence="3 8" id="KW-0597">Phosphoprotein</keyword>
<dbReference type="SMART" id="SM00342">
    <property type="entry name" value="HTH_ARAC"/>
    <property type="match status" value="1"/>
</dbReference>
<evidence type="ECO:0000256" key="1">
    <source>
        <dbReference type="ARBA" id="ARBA00000085"/>
    </source>
</evidence>
<dbReference type="SUPFAM" id="SSF55874">
    <property type="entry name" value="ATPase domain of HSP90 chaperone/DNA topoisomerase II/histidine kinase"/>
    <property type="match status" value="1"/>
</dbReference>
<evidence type="ECO:0000256" key="8">
    <source>
        <dbReference type="PROSITE-ProRule" id="PRU00169"/>
    </source>
</evidence>
<dbReference type="InterPro" id="IPR018060">
    <property type="entry name" value="HTH_AraC"/>
</dbReference>
<proteinExistence type="predicted"/>
<dbReference type="Gene3D" id="2.60.40.10">
    <property type="entry name" value="Immunoglobulins"/>
    <property type="match status" value="1"/>
</dbReference>
<evidence type="ECO:0000256" key="7">
    <source>
        <dbReference type="ARBA" id="ARBA00023163"/>
    </source>
</evidence>
<organism evidence="13 14">
    <name type="scientific">Bacteroides helcogenes (strain ATCC 35417 / DSM 20613 / JCM 6297 / CCUG 15421 / P 36-108)</name>
    <dbReference type="NCBI Taxonomy" id="693979"/>
    <lineage>
        <taxon>Bacteria</taxon>
        <taxon>Pseudomonadati</taxon>
        <taxon>Bacteroidota</taxon>
        <taxon>Bacteroidia</taxon>
        <taxon>Bacteroidales</taxon>
        <taxon>Bacteroidaceae</taxon>
        <taxon>Bacteroides</taxon>
    </lineage>
</organism>
<dbReference type="SUPFAM" id="SSF46689">
    <property type="entry name" value="Homeodomain-like"/>
    <property type="match status" value="1"/>
</dbReference>
<dbReference type="PROSITE" id="PS50109">
    <property type="entry name" value="HIS_KIN"/>
    <property type="match status" value="1"/>
</dbReference>
<dbReference type="GO" id="GO:0000155">
    <property type="term" value="F:phosphorelay sensor kinase activity"/>
    <property type="evidence" value="ECO:0007669"/>
    <property type="project" value="InterPro"/>
</dbReference>
<dbReference type="InterPro" id="IPR003594">
    <property type="entry name" value="HATPase_dom"/>
</dbReference>